<dbReference type="CDD" id="cd11296">
    <property type="entry name" value="O-FucT_like"/>
    <property type="match status" value="1"/>
</dbReference>
<dbReference type="Proteomes" id="UP001369815">
    <property type="component" value="Unassembled WGS sequence"/>
</dbReference>
<proteinExistence type="predicted"/>
<dbReference type="AlphaFoldDB" id="A0AAX6MP03"/>
<dbReference type="GO" id="GO:0006004">
    <property type="term" value="P:fucose metabolic process"/>
    <property type="evidence" value="ECO:0007669"/>
    <property type="project" value="UniProtKB-KW"/>
</dbReference>
<evidence type="ECO:0000256" key="1">
    <source>
        <dbReference type="ARBA" id="ARBA00022679"/>
    </source>
</evidence>
<reference evidence="5 6" key="1">
    <citation type="journal article" date="2024" name="Front Chem Biol">
        <title>Unveiling the potential of Daldinia eschscholtzii MFLUCC 19-0629 through bioactivity and bioinformatics studies for enhanced sustainable agriculture production.</title>
        <authorList>
            <person name="Brooks S."/>
            <person name="Weaver J.A."/>
            <person name="Klomchit A."/>
            <person name="Alharthi S.A."/>
            <person name="Onlamun T."/>
            <person name="Nurani R."/>
            <person name="Vong T.K."/>
            <person name="Alberti F."/>
            <person name="Greco C."/>
        </authorList>
    </citation>
    <scope>NUCLEOTIDE SEQUENCE [LARGE SCALE GENOMIC DNA]</scope>
    <source>
        <strain evidence="5">MFLUCC 19-0629</strain>
    </source>
</reference>
<protein>
    <recommendedName>
        <fullName evidence="7">Alternative oxidase</fullName>
    </recommendedName>
</protein>
<keyword evidence="2" id="KW-0294">Fucose metabolism</keyword>
<keyword evidence="6" id="KW-1185">Reference proteome</keyword>
<feature type="region of interest" description="Disordered" evidence="4">
    <location>
        <begin position="43"/>
        <end position="78"/>
    </location>
</feature>
<dbReference type="Pfam" id="PF10250">
    <property type="entry name" value="O-FucT"/>
    <property type="match status" value="1"/>
</dbReference>
<feature type="compositionally biased region" description="Low complexity" evidence="4">
    <location>
        <begin position="47"/>
        <end position="78"/>
    </location>
</feature>
<evidence type="ECO:0000256" key="2">
    <source>
        <dbReference type="ARBA" id="ARBA00023253"/>
    </source>
</evidence>
<evidence type="ECO:0000256" key="4">
    <source>
        <dbReference type="SAM" id="MobiDB-lite"/>
    </source>
</evidence>
<evidence type="ECO:0000256" key="3">
    <source>
        <dbReference type="ARBA" id="ARBA00023277"/>
    </source>
</evidence>
<evidence type="ECO:0008006" key="7">
    <source>
        <dbReference type="Google" id="ProtNLM"/>
    </source>
</evidence>
<gene>
    <name evidence="5" type="ORF">Daesc_004089</name>
</gene>
<dbReference type="InterPro" id="IPR019378">
    <property type="entry name" value="GDP-Fuc_O-FucTrfase"/>
</dbReference>
<name>A0AAX6MP03_9PEZI</name>
<dbReference type="GO" id="GO:0016740">
    <property type="term" value="F:transferase activity"/>
    <property type="evidence" value="ECO:0007669"/>
    <property type="project" value="UniProtKB-KW"/>
</dbReference>
<comment type="caution">
    <text evidence="5">The sequence shown here is derived from an EMBL/GenBank/DDBJ whole genome shotgun (WGS) entry which is preliminary data.</text>
</comment>
<keyword evidence="3" id="KW-0119">Carbohydrate metabolism</keyword>
<accession>A0AAX6MP03</accession>
<dbReference type="Gene3D" id="3.40.50.11350">
    <property type="match status" value="1"/>
</dbReference>
<keyword evidence="1" id="KW-0808">Transferase</keyword>
<evidence type="ECO:0000313" key="5">
    <source>
        <dbReference type="EMBL" id="KAK6954127.1"/>
    </source>
</evidence>
<organism evidence="5 6">
    <name type="scientific">Daldinia eschscholtzii</name>
    <dbReference type="NCBI Taxonomy" id="292717"/>
    <lineage>
        <taxon>Eukaryota</taxon>
        <taxon>Fungi</taxon>
        <taxon>Dikarya</taxon>
        <taxon>Ascomycota</taxon>
        <taxon>Pezizomycotina</taxon>
        <taxon>Sordariomycetes</taxon>
        <taxon>Xylariomycetidae</taxon>
        <taxon>Xylariales</taxon>
        <taxon>Hypoxylaceae</taxon>
        <taxon>Daldinia</taxon>
    </lineage>
</organism>
<dbReference type="EMBL" id="JBANMG010000004">
    <property type="protein sequence ID" value="KAK6954127.1"/>
    <property type="molecule type" value="Genomic_DNA"/>
</dbReference>
<evidence type="ECO:0000313" key="6">
    <source>
        <dbReference type="Proteomes" id="UP001369815"/>
    </source>
</evidence>
<sequence>MALRQSKTASARRRAAVLLSFCFIGLTILFIRGHPVLPTPLNRDIPASASPQRHYSSSSSVSPAHSPNRQQQQQQQDVVVDLSSAQAPFIPWPLRRVCAETTYVPGLTFVCDNNSGGPGNIRNYILTCVRYAVDAGASALVLPRIQGRSPANPANLFHEFHEFAYMFDEPHFRRAVADACPRIAVYAALDKVPGARAKAARENRPLDQIVERVTPKNFGGSRAGCDQRDPNRHTDRFGASFREWLHSSATERGWAPSNAIDNPRLIRFSWGVLWDWPVYRDGPEFAATFGGLLKIREDIQNVADALVASMKTLATSTRGTETVAGQSFLGIHLRTEADALSRWPSYQNQTKNYLREAANQGYQGRAAYIASGNETETRKFSAEAMTTLQLDVRSKYDLLHERDDKLERLKSFSWDQQALVDFVVLLQCDYFVGVSPSSFSINVALKRHLREEGLYTRPWKVGGQGDGRSWLVGRYDRYWEDWLFMFDGMWP</sequence>